<proteinExistence type="predicted"/>
<feature type="region of interest" description="Disordered" evidence="1">
    <location>
        <begin position="289"/>
        <end position="350"/>
    </location>
</feature>
<feature type="compositionally biased region" description="Polar residues" evidence="1">
    <location>
        <begin position="340"/>
        <end position="350"/>
    </location>
</feature>
<evidence type="ECO:0000313" key="4">
    <source>
        <dbReference type="Proteomes" id="UP000309340"/>
    </source>
</evidence>
<feature type="compositionally biased region" description="Low complexity" evidence="1">
    <location>
        <begin position="322"/>
        <end position="331"/>
    </location>
</feature>
<gene>
    <name evidence="3" type="ORF">B0A55_05255</name>
</gene>
<accession>A0A4U0XJK5</accession>
<feature type="compositionally biased region" description="Basic and acidic residues" evidence="1">
    <location>
        <begin position="297"/>
        <end position="318"/>
    </location>
</feature>
<evidence type="ECO:0000256" key="2">
    <source>
        <dbReference type="SAM" id="SignalP"/>
    </source>
</evidence>
<dbReference type="Proteomes" id="UP000309340">
    <property type="component" value="Unassembled WGS sequence"/>
</dbReference>
<feature type="chain" id="PRO_5020615349" description="C-type lectin domain-containing protein" evidence="2">
    <location>
        <begin position="23"/>
        <end position="484"/>
    </location>
</feature>
<evidence type="ECO:0000313" key="3">
    <source>
        <dbReference type="EMBL" id="TKA76386.1"/>
    </source>
</evidence>
<sequence>MAFPAVHHALLALLTLGSLCKATPLTDRQTTHSNTGLSVPNAGQFTCSPESHPALERSCVLASIEHFCQDHAGYQFPANESQQSLRASFYIEENVTVAVAPIFLSITKPAGGPYADCQYKLDTQQCIAQMTQAVDTCNDFNKVNVTSSGSLTDATCGWQWEVDLSPRPLPPAPVETNGTSAHTTLAKRSPTCYTDGFQWPRSALNIGVSDFCRNINHVFISVFSHWDMDYYYYFDLSKPITPRKAYFNVVNFLPTTWSEDACFQTIGSFTSLCMSGGLSRGGYDASPSSNWEIDNDPDLHHPGLVPDDDHGSKRRDSDAEASEQQGSASAPEPSPHHPTDTTALLSPANTKRQNINGPWSEYECFNNGYQFPLSAWTEGLNDFCNWAAGHTILQGDPHPDLKSTFWWWDGDGKLHKQWYDIQSRCTLLVTAANCLAAMSPLVTGCATSGHTLSRAGWAADACTTWTLDNDPDMRRPGAAPNPPS</sequence>
<reference evidence="3 4" key="1">
    <citation type="submission" date="2017-03" db="EMBL/GenBank/DDBJ databases">
        <title>Genomes of endolithic fungi from Antarctica.</title>
        <authorList>
            <person name="Coleine C."/>
            <person name="Masonjones S."/>
            <person name="Stajich J.E."/>
        </authorList>
    </citation>
    <scope>NUCLEOTIDE SEQUENCE [LARGE SCALE GENOMIC DNA]</scope>
    <source>
        <strain evidence="3 4">CCFEE 5184</strain>
    </source>
</reference>
<evidence type="ECO:0000256" key="1">
    <source>
        <dbReference type="SAM" id="MobiDB-lite"/>
    </source>
</evidence>
<keyword evidence="2" id="KW-0732">Signal</keyword>
<keyword evidence="4" id="KW-1185">Reference proteome</keyword>
<name>A0A4U0XJK5_9PEZI</name>
<dbReference type="AlphaFoldDB" id="A0A4U0XJK5"/>
<dbReference type="OrthoDB" id="3870444at2759"/>
<protein>
    <recommendedName>
        <fullName evidence="5">C-type lectin domain-containing protein</fullName>
    </recommendedName>
</protein>
<evidence type="ECO:0008006" key="5">
    <source>
        <dbReference type="Google" id="ProtNLM"/>
    </source>
</evidence>
<organism evidence="3 4">
    <name type="scientific">Friedmanniomyces simplex</name>
    <dbReference type="NCBI Taxonomy" id="329884"/>
    <lineage>
        <taxon>Eukaryota</taxon>
        <taxon>Fungi</taxon>
        <taxon>Dikarya</taxon>
        <taxon>Ascomycota</taxon>
        <taxon>Pezizomycotina</taxon>
        <taxon>Dothideomycetes</taxon>
        <taxon>Dothideomycetidae</taxon>
        <taxon>Mycosphaerellales</taxon>
        <taxon>Teratosphaeriaceae</taxon>
        <taxon>Friedmanniomyces</taxon>
    </lineage>
</organism>
<dbReference type="EMBL" id="NAJQ01000165">
    <property type="protein sequence ID" value="TKA76386.1"/>
    <property type="molecule type" value="Genomic_DNA"/>
</dbReference>
<feature type="signal peptide" evidence="2">
    <location>
        <begin position="1"/>
        <end position="22"/>
    </location>
</feature>
<comment type="caution">
    <text evidence="3">The sequence shown here is derived from an EMBL/GenBank/DDBJ whole genome shotgun (WGS) entry which is preliminary data.</text>
</comment>